<dbReference type="InterPro" id="IPR036866">
    <property type="entry name" value="RibonucZ/Hydroxyglut_hydro"/>
</dbReference>
<proteinExistence type="predicted"/>
<evidence type="ECO:0000313" key="4">
    <source>
        <dbReference type="Proteomes" id="UP001610861"/>
    </source>
</evidence>
<dbReference type="EMBL" id="JBIQWL010000013">
    <property type="protein sequence ID" value="MFH8252911.1"/>
    <property type="molecule type" value="Genomic_DNA"/>
</dbReference>
<dbReference type="SUPFAM" id="SSF56281">
    <property type="entry name" value="Metallo-hydrolase/oxidoreductase"/>
    <property type="match status" value="1"/>
</dbReference>
<dbReference type="Gene3D" id="3.60.15.10">
    <property type="entry name" value="Ribonuclease Z/Hydroxyacylglutathione hydrolase-like"/>
    <property type="match status" value="1"/>
</dbReference>
<name>A0ABW7QDE2_9MICO</name>
<evidence type="ECO:0000259" key="2">
    <source>
        <dbReference type="SMART" id="SM00849"/>
    </source>
</evidence>
<protein>
    <submittedName>
        <fullName evidence="3">MBL fold metallo-hydrolase</fullName>
    </submittedName>
</protein>
<comment type="caution">
    <text evidence="3">The sequence shown here is derived from an EMBL/GenBank/DDBJ whole genome shotgun (WGS) entry which is preliminary data.</text>
</comment>
<accession>A0ABW7QDE2</accession>
<dbReference type="SMART" id="SM00849">
    <property type="entry name" value="Lactamase_B"/>
    <property type="match status" value="1"/>
</dbReference>
<dbReference type="PANTHER" id="PTHR42951">
    <property type="entry name" value="METALLO-BETA-LACTAMASE DOMAIN-CONTAINING"/>
    <property type="match status" value="1"/>
</dbReference>
<organism evidence="3 4">
    <name type="scientific">Microbacterium alkaliflavum</name>
    <dbReference type="NCBI Taxonomy" id="3248839"/>
    <lineage>
        <taxon>Bacteria</taxon>
        <taxon>Bacillati</taxon>
        <taxon>Actinomycetota</taxon>
        <taxon>Actinomycetes</taxon>
        <taxon>Micrococcales</taxon>
        <taxon>Microbacteriaceae</taxon>
        <taxon>Microbacterium</taxon>
    </lineage>
</organism>
<reference evidence="3 4" key="1">
    <citation type="submission" date="2024-09" db="EMBL/GenBank/DDBJ databases">
        <authorList>
            <person name="Pan X."/>
        </authorList>
    </citation>
    <scope>NUCLEOTIDE SEQUENCE [LARGE SCALE GENOMIC DNA]</scope>
    <source>
        <strain evidence="3 4">B2969</strain>
    </source>
</reference>
<keyword evidence="4" id="KW-1185">Reference proteome</keyword>
<evidence type="ECO:0000313" key="3">
    <source>
        <dbReference type="EMBL" id="MFH8252911.1"/>
    </source>
</evidence>
<dbReference type="Pfam" id="PF00753">
    <property type="entry name" value="Lactamase_B"/>
    <property type="match status" value="1"/>
</dbReference>
<feature type="domain" description="Metallo-beta-lactamase" evidence="2">
    <location>
        <begin position="23"/>
        <end position="204"/>
    </location>
</feature>
<dbReference type="InterPro" id="IPR001279">
    <property type="entry name" value="Metallo-B-lactamas"/>
</dbReference>
<feature type="region of interest" description="Disordered" evidence="1">
    <location>
        <begin position="267"/>
        <end position="298"/>
    </location>
</feature>
<feature type="compositionally biased region" description="Low complexity" evidence="1">
    <location>
        <begin position="269"/>
        <end position="298"/>
    </location>
</feature>
<dbReference type="InterPro" id="IPR050855">
    <property type="entry name" value="NDM-1-like"/>
</dbReference>
<gene>
    <name evidence="3" type="ORF">ACH3VR_21270</name>
</gene>
<sequence length="298" mass="32294">MNPAPFSAQVVADRIARIEDRLGVFMYLIEGEDHALLVDTGFGVDDLRGFVRSLTSKPITVVLTHGHVDHAFGAHAFDRVYLHPADIDVMRTHVDPALEAHAEASAQGRPVQRLPDPASFRTLEVGTSFDLGGLRVEVHDGRGHTPGSITLLVVEERVLITGDAANQGTFLFLPESSTITEYRSMLEALAHRLEGRYDRVLVSHLSGEMPVTVLSDLIALCDSILTRTDDAQPFEFMGLRGLAARHVDPSLPIPSIANIVYDPDRITRRSPTSKSSTTPGNSAAAGPAVATVHAQERT</sequence>
<dbReference type="RefSeq" id="WP_397558339.1">
    <property type="nucleotide sequence ID" value="NZ_JBIQWL010000013.1"/>
</dbReference>
<dbReference type="PANTHER" id="PTHR42951:SF22">
    <property type="entry name" value="METALLO BETA-LACTAMASE SUPERFAMILY LIPOPROTEIN"/>
    <property type="match status" value="1"/>
</dbReference>
<dbReference type="Proteomes" id="UP001610861">
    <property type="component" value="Unassembled WGS sequence"/>
</dbReference>
<evidence type="ECO:0000256" key="1">
    <source>
        <dbReference type="SAM" id="MobiDB-lite"/>
    </source>
</evidence>